<comment type="caution">
    <text evidence="2">The sequence shown here is derived from an EMBL/GenBank/DDBJ whole genome shotgun (WGS) entry which is preliminary data.</text>
</comment>
<evidence type="ECO:0000256" key="1">
    <source>
        <dbReference type="SAM" id="MobiDB-lite"/>
    </source>
</evidence>
<protein>
    <submittedName>
        <fullName evidence="2">Uncharacterized protein</fullName>
    </submittedName>
</protein>
<feature type="compositionally biased region" description="Pro residues" evidence="1">
    <location>
        <begin position="12"/>
        <end position="22"/>
    </location>
</feature>
<reference evidence="2 3" key="1">
    <citation type="journal article" date="2020" name="Nature">
        <title>Six reference-quality genomes reveal evolution of bat adaptations.</title>
        <authorList>
            <person name="Jebb D."/>
            <person name="Huang Z."/>
            <person name="Pippel M."/>
            <person name="Hughes G.M."/>
            <person name="Lavrichenko K."/>
            <person name="Devanna P."/>
            <person name="Winkler S."/>
            <person name="Jermiin L.S."/>
            <person name="Skirmuntt E.C."/>
            <person name="Katzourakis A."/>
            <person name="Burkitt-Gray L."/>
            <person name="Ray D.A."/>
            <person name="Sullivan K.A.M."/>
            <person name="Roscito J.G."/>
            <person name="Kirilenko B.M."/>
            <person name="Davalos L.M."/>
            <person name="Corthals A.P."/>
            <person name="Power M.L."/>
            <person name="Jones G."/>
            <person name="Ransome R.D."/>
            <person name="Dechmann D.K.N."/>
            <person name="Locatelli A.G."/>
            <person name="Puechmaille S.J."/>
            <person name="Fedrigo O."/>
            <person name="Jarvis E.D."/>
            <person name="Hiller M."/>
            <person name="Vernes S.C."/>
            <person name="Myers E.W."/>
            <person name="Teeling E.C."/>
        </authorList>
    </citation>
    <scope>NUCLEOTIDE SEQUENCE [LARGE SCALE GENOMIC DNA]</scope>
    <source>
        <strain evidence="2">Bat1K_MPI-CBG_1</strain>
    </source>
</reference>
<evidence type="ECO:0000313" key="3">
    <source>
        <dbReference type="Proteomes" id="UP000664940"/>
    </source>
</evidence>
<name>A0A834B324_9CHIR</name>
<sequence length="126" mass="13527">MKDAQDRRKSPPRLPSCSPFPPSVPPFSLPFPLSSHCPSRALVSLFKGYSSVGAKSGVHACRFIHLKGAIEKATQRHSHCLRVAFAGKAATGGGAETFGGALNLRVVRQRTNKSLYGCVSVCEIYI</sequence>
<accession>A0A834B324</accession>
<feature type="region of interest" description="Disordered" evidence="1">
    <location>
        <begin position="1"/>
        <end position="22"/>
    </location>
</feature>
<dbReference type="EMBL" id="JABVXQ010000002">
    <property type="protein sequence ID" value="KAF6125562.1"/>
    <property type="molecule type" value="Genomic_DNA"/>
</dbReference>
<organism evidence="2 3">
    <name type="scientific">Phyllostomus discolor</name>
    <name type="common">pale spear-nosed bat</name>
    <dbReference type="NCBI Taxonomy" id="89673"/>
    <lineage>
        <taxon>Eukaryota</taxon>
        <taxon>Metazoa</taxon>
        <taxon>Chordata</taxon>
        <taxon>Craniata</taxon>
        <taxon>Vertebrata</taxon>
        <taxon>Euteleostomi</taxon>
        <taxon>Mammalia</taxon>
        <taxon>Eutheria</taxon>
        <taxon>Laurasiatheria</taxon>
        <taxon>Chiroptera</taxon>
        <taxon>Yangochiroptera</taxon>
        <taxon>Phyllostomidae</taxon>
        <taxon>Phyllostominae</taxon>
        <taxon>Phyllostomus</taxon>
    </lineage>
</organism>
<proteinExistence type="predicted"/>
<dbReference type="Proteomes" id="UP000664940">
    <property type="component" value="Unassembled WGS sequence"/>
</dbReference>
<evidence type="ECO:0000313" key="2">
    <source>
        <dbReference type="EMBL" id="KAF6125562.1"/>
    </source>
</evidence>
<dbReference type="AlphaFoldDB" id="A0A834B324"/>
<gene>
    <name evidence="2" type="ORF">HJG60_009975</name>
</gene>